<dbReference type="Pfam" id="PF13399">
    <property type="entry name" value="LytR_C"/>
    <property type="match status" value="1"/>
</dbReference>
<protein>
    <recommendedName>
        <fullName evidence="2">LytR/CpsA/Psr regulator C-terminal domain-containing protein</fullName>
    </recommendedName>
</protein>
<dbReference type="HOGENOM" id="CLU_1318829_0_0_11"/>
<gene>
    <name evidence="3" type="ORF">HMPREF0620_0036</name>
</gene>
<dbReference type="eggNOG" id="ENOG5032WRF">
    <property type="taxonomic scope" value="Bacteria"/>
</dbReference>
<keyword evidence="1" id="KW-1133">Transmembrane helix</keyword>
<comment type="caution">
    <text evidence="3">The sequence shown here is derived from an EMBL/GenBank/DDBJ whole genome shotgun (WGS) entry which is preliminary data.</text>
</comment>
<dbReference type="AlphaFoldDB" id="E6JYH2"/>
<dbReference type="PATRIC" id="fig|864564.6.peg.1685"/>
<reference evidence="3 4" key="1">
    <citation type="submission" date="2010-12" db="EMBL/GenBank/DDBJ databases">
        <authorList>
            <person name="Muzny D."/>
            <person name="Qin X."/>
            <person name="Buhay C."/>
            <person name="Dugan-Rocha S."/>
            <person name="Ding Y."/>
            <person name="Chen G."/>
            <person name="Hawes A."/>
            <person name="Holder M."/>
            <person name="Jhangiani S."/>
            <person name="Johnson A."/>
            <person name="Khan Z."/>
            <person name="Li Z."/>
            <person name="Liu W."/>
            <person name="Liu X."/>
            <person name="Perez L."/>
            <person name="Shen H."/>
            <person name="Wang Q."/>
            <person name="Watt J."/>
            <person name="Xi L."/>
            <person name="Xin Y."/>
            <person name="Zhou J."/>
            <person name="Deng J."/>
            <person name="Jiang H."/>
            <person name="Liu Y."/>
            <person name="Qu J."/>
            <person name="Song X.-Z."/>
            <person name="Zhang L."/>
            <person name="Villasana D."/>
            <person name="Johnson A."/>
            <person name="Liu J."/>
            <person name="Liyanage D."/>
            <person name="Lorensuhewa L."/>
            <person name="Robinson T."/>
            <person name="Song A."/>
            <person name="Song B.-B."/>
            <person name="Dinh H."/>
            <person name="Thornton R."/>
            <person name="Coyle M."/>
            <person name="Francisco L."/>
            <person name="Jackson L."/>
            <person name="Javaid M."/>
            <person name="Korchina V."/>
            <person name="Kovar C."/>
            <person name="Mata R."/>
            <person name="Mathew T."/>
            <person name="Ngo R."/>
            <person name="Nguyen L."/>
            <person name="Nguyen N."/>
            <person name="Okwuonu G."/>
            <person name="Ongeri F."/>
            <person name="Pham C."/>
            <person name="Simmons D."/>
            <person name="Wilczek-Boney K."/>
            <person name="Hale W."/>
            <person name="Jakkamsetti A."/>
            <person name="Pham P."/>
            <person name="Ruth R."/>
            <person name="San Lucas F."/>
            <person name="Warren J."/>
            <person name="Zhang J."/>
            <person name="Zhao Z."/>
            <person name="Zhou C."/>
            <person name="Zhu D."/>
            <person name="Lee S."/>
            <person name="Bess C."/>
            <person name="Blankenburg K."/>
            <person name="Forbes L."/>
            <person name="Fu Q."/>
            <person name="Gubbala S."/>
            <person name="Hirani K."/>
            <person name="Jayaseelan J.C."/>
            <person name="Lara F."/>
            <person name="Munidasa M."/>
            <person name="Palculict T."/>
            <person name="Patil S."/>
            <person name="Pu L.-L."/>
            <person name="Saada N."/>
            <person name="Tang L."/>
            <person name="Weissenberger G."/>
            <person name="Zhu Y."/>
            <person name="Hemphill L."/>
            <person name="Shang Y."/>
            <person name="Youmans B."/>
            <person name="Ayvaz T."/>
            <person name="Ross M."/>
            <person name="Santibanez J."/>
            <person name="Aqrawi P."/>
            <person name="Gross S."/>
            <person name="Joshi V."/>
            <person name="Fowler G."/>
            <person name="Nazareth L."/>
            <person name="Reid J."/>
            <person name="Worley K."/>
            <person name="Petrosino J."/>
            <person name="Highlander S."/>
            <person name="Gibbs R."/>
        </authorList>
    </citation>
    <scope>NUCLEOTIDE SEQUENCE [LARGE SCALE GENOMIC DNA]</scope>
    <source>
        <strain evidence="3 4">DSM 10105</strain>
    </source>
</reference>
<name>E6JYH2_PARDN</name>
<evidence type="ECO:0000256" key="1">
    <source>
        <dbReference type="SAM" id="Phobius"/>
    </source>
</evidence>
<evidence type="ECO:0000313" key="3">
    <source>
        <dbReference type="EMBL" id="EFT83031.1"/>
    </source>
</evidence>
<keyword evidence="1" id="KW-0472">Membrane</keyword>
<accession>E6JYH2</accession>
<dbReference type="EMBL" id="AEON01000001">
    <property type="protein sequence ID" value="EFT83031.1"/>
    <property type="molecule type" value="Genomic_DNA"/>
</dbReference>
<dbReference type="KEGG" id="pdo:PSDT_1535"/>
<sequence length="213" mass="23304">MPKSTTREERAERALYLRDRHKVVLTTVIIALVIAVAIAIPLAMGWIGSPKKDASGSQANNYGVQTSCLVPGKETALNMSDIHLRVLNGTTYAGLATAVAQEFTNRGFGVQGVGDWESKTTTKNSIIYFGRNAIQEAYTLRAQFPNDVVLRMDDRQDQLLDVVIGENFKNLNSTSKITVTAGKKMQSVDGCLKADKMAKLPKAQEHTAYNRGN</sequence>
<keyword evidence="4" id="KW-1185">Reference proteome</keyword>
<dbReference type="Gene3D" id="3.30.70.2390">
    <property type="match status" value="1"/>
</dbReference>
<dbReference type="RefSeq" id="WP_006288472.1">
    <property type="nucleotide sequence ID" value="NZ_AP012333.1"/>
</dbReference>
<dbReference type="InterPro" id="IPR027381">
    <property type="entry name" value="LytR/CpsA/Psr_C"/>
</dbReference>
<keyword evidence="1" id="KW-0812">Transmembrane</keyword>
<feature type="transmembrane region" description="Helical" evidence="1">
    <location>
        <begin position="23"/>
        <end position="47"/>
    </location>
</feature>
<dbReference type="Proteomes" id="UP000004946">
    <property type="component" value="Chromosome"/>
</dbReference>
<evidence type="ECO:0000313" key="4">
    <source>
        <dbReference type="Proteomes" id="UP000004946"/>
    </source>
</evidence>
<evidence type="ECO:0000259" key="2">
    <source>
        <dbReference type="Pfam" id="PF13399"/>
    </source>
</evidence>
<proteinExistence type="predicted"/>
<organism evidence="3 4">
    <name type="scientific">Parascardovia denticolens DSM 10105 = JCM 12538</name>
    <dbReference type="NCBI Taxonomy" id="864564"/>
    <lineage>
        <taxon>Bacteria</taxon>
        <taxon>Bacillati</taxon>
        <taxon>Actinomycetota</taxon>
        <taxon>Actinomycetes</taxon>
        <taxon>Bifidobacteriales</taxon>
        <taxon>Bifidobacteriaceae</taxon>
        <taxon>Parascardovia</taxon>
    </lineage>
</organism>
<feature type="domain" description="LytR/CpsA/Psr regulator C-terminal" evidence="2">
    <location>
        <begin position="81"/>
        <end position="168"/>
    </location>
</feature>